<dbReference type="Proteomes" id="UP000260795">
    <property type="component" value="Unassembled WGS sequence"/>
</dbReference>
<sequence>MWSPRRRMMYIRTEDYYDWRPCGRNWAVYHYKRTATGYIGTKIGEYLTKEEAKRKAHELCNSKIEEKYGTSIL</sequence>
<proteinExistence type="predicted"/>
<reference evidence="1 2" key="1">
    <citation type="submission" date="2018-08" db="EMBL/GenBank/DDBJ databases">
        <title>A genome reference for cultivated species of the human gut microbiota.</title>
        <authorList>
            <person name="Zou Y."/>
            <person name="Xue W."/>
            <person name="Luo G."/>
        </authorList>
    </citation>
    <scope>NUCLEOTIDE SEQUENCE [LARGE SCALE GENOMIC DNA]</scope>
    <source>
        <strain evidence="1 2">TF08-13</strain>
    </source>
</reference>
<gene>
    <name evidence="1" type="ORF">DXC80_10330</name>
</gene>
<evidence type="ECO:0000313" key="1">
    <source>
        <dbReference type="EMBL" id="RGL13345.1"/>
    </source>
</evidence>
<evidence type="ECO:0000313" key="2">
    <source>
        <dbReference type="Proteomes" id="UP000260795"/>
    </source>
</evidence>
<accession>A0A3E4R2N6</accession>
<organism evidence="1 2">
    <name type="scientific">Bacteroides uniformis</name>
    <dbReference type="NCBI Taxonomy" id="820"/>
    <lineage>
        <taxon>Bacteria</taxon>
        <taxon>Pseudomonadati</taxon>
        <taxon>Bacteroidota</taxon>
        <taxon>Bacteroidia</taxon>
        <taxon>Bacteroidales</taxon>
        <taxon>Bacteroidaceae</taxon>
        <taxon>Bacteroides</taxon>
    </lineage>
</organism>
<dbReference type="AlphaFoldDB" id="A0A3E4R2N6"/>
<dbReference type="EMBL" id="QSRK01000014">
    <property type="protein sequence ID" value="RGL13345.1"/>
    <property type="molecule type" value="Genomic_DNA"/>
</dbReference>
<name>A0A3E4R2N6_BACUN</name>
<protein>
    <submittedName>
        <fullName evidence="1">Uncharacterized protein</fullName>
    </submittedName>
</protein>
<comment type="caution">
    <text evidence="1">The sequence shown here is derived from an EMBL/GenBank/DDBJ whole genome shotgun (WGS) entry which is preliminary data.</text>
</comment>